<protein>
    <recommendedName>
        <fullName evidence="3">RNI-like superfamily protein</fullName>
    </recommendedName>
</protein>
<sequence>MSKVVFCPRGGKTLASLNLDANEFPDYNALVSFADRSLDSSKDSCLYKLRLHQVLMRDFESVSLLYLKFMRLEHNVYANDEAIQLLDVSCPVLEDLSIARRLDDNVKVSGVHFSVINQSQC</sequence>
<dbReference type="Proteomes" id="UP000434276">
    <property type="component" value="Unassembled WGS sequence"/>
</dbReference>
<evidence type="ECO:0008006" key="3">
    <source>
        <dbReference type="Google" id="ProtNLM"/>
    </source>
</evidence>
<proteinExistence type="predicted"/>
<gene>
    <name evidence="1" type="ORF">C24_LOCUS23323</name>
</gene>
<organism evidence="1 2">
    <name type="scientific">Arabidopsis thaliana</name>
    <name type="common">Mouse-ear cress</name>
    <dbReference type="NCBI Taxonomy" id="3702"/>
    <lineage>
        <taxon>Eukaryota</taxon>
        <taxon>Viridiplantae</taxon>
        <taxon>Streptophyta</taxon>
        <taxon>Embryophyta</taxon>
        <taxon>Tracheophyta</taxon>
        <taxon>Spermatophyta</taxon>
        <taxon>Magnoliopsida</taxon>
        <taxon>eudicotyledons</taxon>
        <taxon>Gunneridae</taxon>
        <taxon>Pentapetalae</taxon>
        <taxon>rosids</taxon>
        <taxon>malvids</taxon>
        <taxon>Brassicales</taxon>
        <taxon>Brassicaceae</taxon>
        <taxon>Camelineae</taxon>
        <taxon>Arabidopsis</taxon>
    </lineage>
</organism>
<name>A0A5S9Y8P4_ARATH</name>
<dbReference type="EMBL" id="CACSHJ010000096">
    <property type="protein sequence ID" value="CAA0405071.1"/>
    <property type="molecule type" value="Genomic_DNA"/>
</dbReference>
<dbReference type="AlphaFoldDB" id="A0A5S9Y8P4"/>
<evidence type="ECO:0000313" key="1">
    <source>
        <dbReference type="EMBL" id="CAA0405071.1"/>
    </source>
</evidence>
<evidence type="ECO:0000313" key="2">
    <source>
        <dbReference type="Proteomes" id="UP000434276"/>
    </source>
</evidence>
<reference evidence="1 2" key="1">
    <citation type="submission" date="2019-12" db="EMBL/GenBank/DDBJ databases">
        <authorList>
            <person name="Jiao W.-B."/>
            <person name="Schneeberger K."/>
        </authorList>
    </citation>
    <scope>NUCLEOTIDE SEQUENCE [LARGE SCALE GENOMIC DNA]</scope>
    <source>
        <strain evidence="2">cv. C24</strain>
    </source>
</reference>
<dbReference type="OrthoDB" id="612216at2759"/>
<accession>A0A5S9Y8P4</accession>